<feature type="domain" description="Metallo-beta-lactamase" evidence="5">
    <location>
        <begin position="12"/>
        <end position="189"/>
    </location>
</feature>
<dbReference type="PANTHER" id="PTHR46233">
    <property type="entry name" value="HYDROXYACYLGLUTATHIONE HYDROLASE GLOC"/>
    <property type="match status" value="1"/>
</dbReference>
<dbReference type="Gene3D" id="3.60.15.10">
    <property type="entry name" value="Ribonuclease Z/Hydroxyacylglutathione hydrolase-like"/>
    <property type="match status" value="1"/>
</dbReference>
<dbReference type="Proteomes" id="UP000515928">
    <property type="component" value="Chromosome"/>
</dbReference>
<accession>A0A7G9RXV5</accession>
<evidence type="ECO:0000256" key="1">
    <source>
        <dbReference type="ARBA" id="ARBA00001947"/>
    </source>
</evidence>
<evidence type="ECO:0000313" key="7">
    <source>
        <dbReference type="Proteomes" id="UP000515928"/>
    </source>
</evidence>
<keyword evidence="3 6" id="KW-0378">Hydrolase</keyword>
<keyword evidence="4" id="KW-0862">Zinc</keyword>
<evidence type="ECO:0000256" key="2">
    <source>
        <dbReference type="ARBA" id="ARBA00022723"/>
    </source>
</evidence>
<dbReference type="Pfam" id="PF00753">
    <property type="entry name" value="Lactamase_B"/>
    <property type="match status" value="1"/>
</dbReference>
<sequence>MKITYRTLGFAATNTYYIEKDNEVIVVDPCLDPNRDATRLLQPLKGKEVIAVLITHGHFDHISGIDAVVDKFNCPVYMYHEEIHYLKNPRVNLSNQIPEEYIIEAEVTPIHLEPLNIGSFDFDVIKTPGHTSGSISYVLDNHVFDGDFIFEESVGRTDLPTGSMNALNEAIREFVDTYKDDMIILYPGHGNTTTLDEEIKRNYYVKQALK</sequence>
<organism evidence="6 7">
    <name type="scientific">Erysipelothrix inopinata</name>
    <dbReference type="NCBI Taxonomy" id="225084"/>
    <lineage>
        <taxon>Bacteria</taxon>
        <taxon>Bacillati</taxon>
        <taxon>Bacillota</taxon>
        <taxon>Erysipelotrichia</taxon>
        <taxon>Erysipelotrichales</taxon>
        <taxon>Erysipelotrichaceae</taxon>
        <taxon>Erysipelothrix</taxon>
    </lineage>
</organism>
<evidence type="ECO:0000259" key="5">
    <source>
        <dbReference type="SMART" id="SM00849"/>
    </source>
</evidence>
<dbReference type="PANTHER" id="PTHR46233:SF3">
    <property type="entry name" value="HYDROXYACYLGLUTATHIONE HYDROLASE GLOC"/>
    <property type="match status" value="1"/>
</dbReference>
<evidence type="ECO:0000313" key="6">
    <source>
        <dbReference type="EMBL" id="QNN60430.1"/>
    </source>
</evidence>
<dbReference type="InterPro" id="IPR051453">
    <property type="entry name" value="MBL_Glyoxalase_II"/>
</dbReference>
<dbReference type="GO" id="GO:0046872">
    <property type="term" value="F:metal ion binding"/>
    <property type="evidence" value="ECO:0007669"/>
    <property type="project" value="UniProtKB-KW"/>
</dbReference>
<keyword evidence="2" id="KW-0479">Metal-binding</keyword>
<gene>
    <name evidence="6" type="ORF">H9L01_08640</name>
</gene>
<dbReference type="SMART" id="SM00849">
    <property type="entry name" value="Lactamase_B"/>
    <property type="match status" value="1"/>
</dbReference>
<dbReference type="RefSeq" id="WP_187533559.1">
    <property type="nucleotide sequence ID" value="NZ_CBCSHU010000004.1"/>
</dbReference>
<keyword evidence="7" id="KW-1185">Reference proteome</keyword>
<evidence type="ECO:0000256" key="3">
    <source>
        <dbReference type="ARBA" id="ARBA00022801"/>
    </source>
</evidence>
<reference evidence="6 7" key="1">
    <citation type="submission" date="2020-08" db="EMBL/GenBank/DDBJ databases">
        <title>Genome sequence of Erysipelothrix inopinata DSM 15511T.</title>
        <authorList>
            <person name="Hyun D.-W."/>
            <person name="Bae J.-W."/>
        </authorList>
    </citation>
    <scope>NUCLEOTIDE SEQUENCE [LARGE SCALE GENOMIC DNA]</scope>
    <source>
        <strain evidence="6 7">DSM 15511</strain>
    </source>
</reference>
<dbReference type="SUPFAM" id="SSF56281">
    <property type="entry name" value="Metallo-hydrolase/oxidoreductase"/>
    <property type="match status" value="1"/>
</dbReference>
<dbReference type="GO" id="GO:0016787">
    <property type="term" value="F:hydrolase activity"/>
    <property type="evidence" value="ECO:0007669"/>
    <property type="project" value="UniProtKB-KW"/>
</dbReference>
<name>A0A7G9RXV5_9FIRM</name>
<protein>
    <submittedName>
        <fullName evidence="6">MBL fold metallo-hydrolase</fullName>
    </submittedName>
</protein>
<dbReference type="AlphaFoldDB" id="A0A7G9RXV5"/>
<dbReference type="InterPro" id="IPR036866">
    <property type="entry name" value="RibonucZ/Hydroxyglut_hydro"/>
</dbReference>
<dbReference type="CDD" id="cd06262">
    <property type="entry name" value="metallo-hydrolase-like_MBL-fold"/>
    <property type="match status" value="1"/>
</dbReference>
<comment type="cofactor">
    <cofactor evidence="1">
        <name>Zn(2+)</name>
        <dbReference type="ChEBI" id="CHEBI:29105"/>
    </cofactor>
</comment>
<evidence type="ECO:0000256" key="4">
    <source>
        <dbReference type="ARBA" id="ARBA00022833"/>
    </source>
</evidence>
<dbReference type="InterPro" id="IPR001279">
    <property type="entry name" value="Metallo-B-lactamas"/>
</dbReference>
<proteinExistence type="predicted"/>
<dbReference type="KEGG" id="eio:H9L01_08640"/>
<dbReference type="EMBL" id="CP060715">
    <property type="protein sequence ID" value="QNN60430.1"/>
    <property type="molecule type" value="Genomic_DNA"/>
</dbReference>